<organism evidence="1 2">
    <name type="scientific">Dentiscutata erythropus</name>
    <dbReference type="NCBI Taxonomy" id="1348616"/>
    <lineage>
        <taxon>Eukaryota</taxon>
        <taxon>Fungi</taxon>
        <taxon>Fungi incertae sedis</taxon>
        <taxon>Mucoromycota</taxon>
        <taxon>Glomeromycotina</taxon>
        <taxon>Glomeromycetes</taxon>
        <taxon>Diversisporales</taxon>
        <taxon>Gigasporaceae</taxon>
        <taxon>Dentiscutata</taxon>
    </lineage>
</organism>
<reference evidence="1" key="1">
    <citation type="submission" date="2021-06" db="EMBL/GenBank/DDBJ databases">
        <authorList>
            <person name="Kallberg Y."/>
            <person name="Tangrot J."/>
            <person name="Rosling A."/>
        </authorList>
    </citation>
    <scope>NUCLEOTIDE SEQUENCE</scope>
    <source>
        <strain evidence="1">MA453B</strain>
    </source>
</reference>
<name>A0A9N9DYL2_9GLOM</name>
<comment type="caution">
    <text evidence="1">The sequence shown here is derived from an EMBL/GenBank/DDBJ whole genome shotgun (WGS) entry which is preliminary data.</text>
</comment>
<dbReference type="Proteomes" id="UP000789405">
    <property type="component" value="Unassembled WGS sequence"/>
</dbReference>
<dbReference type="EMBL" id="CAJVPY010006159">
    <property type="protein sequence ID" value="CAG8657450.1"/>
    <property type="molecule type" value="Genomic_DNA"/>
</dbReference>
<evidence type="ECO:0000313" key="2">
    <source>
        <dbReference type="Proteomes" id="UP000789405"/>
    </source>
</evidence>
<dbReference type="OrthoDB" id="10648994at2759"/>
<evidence type="ECO:0000313" key="1">
    <source>
        <dbReference type="EMBL" id="CAG8657450.1"/>
    </source>
</evidence>
<keyword evidence="2" id="KW-1185">Reference proteome</keyword>
<sequence length="175" mass="19699">GYQLLPGPSVGDGTSDQLLPDFRGIQLLPGPHLRDSTCSISVDSEHADLTICHFWENLKLRNDLDAESIELLRISSKYQAQKVQNDYEDLMKTPCNKHFLNSANNEIMAKRSVLPDLIKPLLTLVNDDENDNVPDPNEIISYQPTNVKSSLGKSVEDIFTMNLSKNLKHINRRKG</sequence>
<dbReference type="AlphaFoldDB" id="A0A9N9DYL2"/>
<gene>
    <name evidence="1" type="ORF">DERYTH_LOCUS10524</name>
</gene>
<accession>A0A9N9DYL2</accession>
<feature type="non-terminal residue" evidence="1">
    <location>
        <position position="1"/>
    </location>
</feature>
<proteinExistence type="predicted"/>
<protein>
    <submittedName>
        <fullName evidence="1">26388_t:CDS:1</fullName>
    </submittedName>
</protein>